<dbReference type="RefSeq" id="WP_203995614.1">
    <property type="nucleotide sequence ID" value="NZ_BOPG01000026.1"/>
</dbReference>
<proteinExistence type="predicted"/>
<evidence type="ECO:0000313" key="2">
    <source>
        <dbReference type="EMBL" id="GIJ56754.1"/>
    </source>
</evidence>
<accession>A0A8J4E096</accession>
<sequence length="356" mass="38540">MRSSSAGDGSFDVVVVGGGQAGLAIGWHLARSPLRFVVLEASGEIGYSWRTRWDSLTLFTSAQFDGLPGMAFPAPPDTYPDKDAVADYLARYAAAFDLPIRLNARVTALRHTDGRFEIRTRNEVLRAGQVVVATGPFQTPHVPSLTGTFDPAVTQLHSAGYHNPERLPAGRTLVVGGGNSGLQIADELAATRQVVVSAGERPAALPQRILGRDLFWWLTRLGVIRVSSTTRLGRRLRGRGEFVVGSSRRRLLRAGVEFRPRLVGASGRTAHFADGTDLDVDVVVWATGYRPDYSWISVPDVICEGRPVHRRGATDVAGLYFLGLPWQHTRGSALLGFVADDAAHVAARIGAKRDAR</sequence>
<dbReference type="InterPro" id="IPR050982">
    <property type="entry name" value="Auxin_biosynth/cation_transpt"/>
</dbReference>
<gene>
    <name evidence="2" type="primary">czcO</name>
    <name evidence="2" type="ORF">Vau01_042700</name>
</gene>
<dbReference type="AlphaFoldDB" id="A0A8J4E096"/>
<reference evidence="2" key="1">
    <citation type="submission" date="2021-01" db="EMBL/GenBank/DDBJ databases">
        <title>Whole genome shotgun sequence of Virgisporangium aurantiacum NBRC 16421.</title>
        <authorList>
            <person name="Komaki H."/>
            <person name="Tamura T."/>
        </authorList>
    </citation>
    <scope>NUCLEOTIDE SEQUENCE</scope>
    <source>
        <strain evidence="2">NBRC 16421</strain>
    </source>
</reference>
<keyword evidence="1" id="KW-0560">Oxidoreductase</keyword>
<dbReference type="SUPFAM" id="SSF51905">
    <property type="entry name" value="FAD/NAD(P)-binding domain"/>
    <property type="match status" value="2"/>
</dbReference>
<dbReference type="PRINTS" id="PR00368">
    <property type="entry name" value="FADPNR"/>
</dbReference>
<dbReference type="EMBL" id="BOPG01000026">
    <property type="protein sequence ID" value="GIJ56754.1"/>
    <property type="molecule type" value="Genomic_DNA"/>
</dbReference>
<name>A0A8J4E096_9ACTN</name>
<dbReference type="PANTHER" id="PTHR43539:SF78">
    <property type="entry name" value="FLAVIN-CONTAINING MONOOXYGENASE"/>
    <property type="match status" value="1"/>
</dbReference>
<protein>
    <submittedName>
        <fullName evidence="2">Putative oxidoreductase CzcO</fullName>
    </submittedName>
</protein>
<dbReference type="InterPro" id="IPR036188">
    <property type="entry name" value="FAD/NAD-bd_sf"/>
</dbReference>
<dbReference type="Pfam" id="PF13738">
    <property type="entry name" value="Pyr_redox_3"/>
    <property type="match status" value="1"/>
</dbReference>
<dbReference type="Proteomes" id="UP000612585">
    <property type="component" value="Unassembled WGS sequence"/>
</dbReference>
<keyword evidence="3" id="KW-1185">Reference proteome</keyword>
<dbReference type="GO" id="GO:0004497">
    <property type="term" value="F:monooxygenase activity"/>
    <property type="evidence" value="ECO:0007669"/>
    <property type="project" value="TreeGrafter"/>
</dbReference>
<dbReference type="PRINTS" id="PR00469">
    <property type="entry name" value="PNDRDTASEII"/>
</dbReference>
<dbReference type="PANTHER" id="PTHR43539">
    <property type="entry name" value="FLAVIN-BINDING MONOOXYGENASE-LIKE PROTEIN (AFU_ORTHOLOGUE AFUA_4G09220)"/>
    <property type="match status" value="1"/>
</dbReference>
<comment type="caution">
    <text evidence="2">The sequence shown here is derived from an EMBL/GenBank/DDBJ whole genome shotgun (WGS) entry which is preliminary data.</text>
</comment>
<dbReference type="GO" id="GO:0050660">
    <property type="term" value="F:flavin adenine dinucleotide binding"/>
    <property type="evidence" value="ECO:0007669"/>
    <property type="project" value="TreeGrafter"/>
</dbReference>
<dbReference type="Gene3D" id="3.50.50.60">
    <property type="entry name" value="FAD/NAD(P)-binding domain"/>
    <property type="match status" value="1"/>
</dbReference>
<evidence type="ECO:0000256" key="1">
    <source>
        <dbReference type="ARBA" id="ARBA00023002"/>
    </source>
</evidence>
<evidence type="ECO:0000313" key="3">
    <source>
        <dbReference type="Proteomes" id="UP000612585"/>
    </source>
</evidence>
<organism evidence="2 3">
    <name type="scientific">Virgisporangium aurantiacum</name>
    <dbReference type="NCBI Taxonomy" id="175570"/>
    <lineage>
        <taxon>Bacteria</taxon>
        <taxon>Bacillati</taxon>
        <taxon>Actinomycetota</taxon>
        <taxon>Actinomycetes</taxon>
        <taxon>Micromonosporales</taxon>
        <taxon>Micromonosporaceae</taxon>
        <taxon>Virgisporangium</taxon>
    </lineage>
</organism>